<evidence type="ECO:0008006" key="3">
    <source>
        <dbReference type="Google" id="ProtNLM"/>
    </source>
</evidence>
<dbReference type="EMBL" id="BTSY01000004">
    <property type="protein sequence ID" value="GMT23725.1"/>
    <property type="molecule type" value="Genomic_DNA"/>
</dbReference>
<feature type="non-terminal residue" evidence="1">
    <location>
        <position position="80"/>
    </location>
</feature>
<evidence type="ECO:0000313" key="1">
    <source>
        <dbReference type="EMBL" id="GMT23725.1"/>
    </source>
</evidence>
<gene>
    <name evidence="1" type="ORF">PFISCL1PPCAC_15022</name>
</gene>
<accession>A0AAV5VZ25</accession>
<feature type="non-terminal residue" evidence="1">
    <location>
        <position position="1"/>
    </location>
</feature>
<reference evidence="1" key="1">
    <citation type="submission" date="2023-10" db="EMBL/GenBank/DDBJ databases">
        <title>Genome assembly of Pristionchus species.</title>
        <authorList>
            <person name="Yoshida K."/>
            <person name="Sommer R.J."/>
        </authorList>
    </citation>
    <scope>NUCLEOTIDE SEQUENCE</scope>
    <source>
        <strain evidence="1">RS5133</strain>
    </source>
</reference>
<proteinExistence type="predicted"/>
<sequence>GEIINGIAFITVGIGRADAFISGTLYRPITVRRCMINKPWPIMLLIGSQLPALLTILISIERVVAVQFPHLYTKVCGKNT</sequence>
<name>A0AAV5VZ25_9BILA</name>
<protein>
    <recommendedName>
        <fullName evidence="3">G protein-coupled receptor</fullName>
    </recommendedName>
</protein>
<dbReference type="AlphaFoldDB" id="A0AAV5VZ25"/>
<dbReference type="Proteomes" id="UP001432322">
    <property type="component" value="Unassembled WGS sequence"/>
</dbReference>
<organism evidence="1 2">
    <name type="scientific">Pristionchus fissidentatus</name>
    <dbReference type="NCBI Taxonomy" id="1538716"/>
    <lineage>
        <taxon>Eukaryota</taxon>
        <taxon>Metazoa</taxon>
        <taxon>Ecdysozoa</taxon>
        <taxon>Nematoda</taxon>
        <taxon>Chromadorea</taxon>
        <taxon>Rhabditida</taxon>
        <taxon>Rhabditina</taxon>
        <taxon>Diplogasteromorpha</taxon>
        <taxon>Diplogasteroidea</taxon>
        <taxon>Neodiplogasteridae</taxon>
        <taxon>Pristionchus</taxon>
    </lineage>
</organism>
<keyword evidence="2" id="KW-1185">Reference proteome</keyword>
<comment type="caution">
    <text evidence="1">The sequence shown here is derived from an EMBL/GenBank/DDBJ whole genome shotgun (WGS) entry which is preliminary data.</text>
</comment>
<evidence type="ECO:0000313" key="2">
    <source>
        <dbReference type="Proteomes" id="UP001432322"/>
    </source>
</evidence>